<keyword evidence="7" id="KW-1185">Reference proteome</keyword>
<dbReference type="Pfam" id="PF12802">
    <property type="entry name" value="MarR_2"/>
    <property type="match status" value="1"/>
</dbReference>
<evidence type="ECO:0000256" key="3">
    <source>
        <dbReference type="ARBA" id="ARBA00023163"/>
    </source>
</evidence>
<dbReference type="GO" id="GO:0003700">
    <property type="term" value="F:DNA-binding transcription factor activity"/>
    <property type="evidence" value="ECO:0007669"/>
    <property type="project" value="InterPro"/>
</dbReference>
<evidence type="ECO:0000256" key="4">
    <source>
        <dbReference type="SAM" id="MobiDB-lite"/>
    </source>
</evidence>
<dbReference type="PANTHER" id="PTHR42756">
    <property type="entry name" value="TRANSCRIPTIONAL REGULATOR, MARR"/>
    <property type="match status" value="1"/>
</dbReference>
<dbReference type="PANTHER" id="PTHR42756:SF1">
    <property type="entry name" value="TRANSCRIPTIONAL REPRESSOR OF EMRAB OPERON"/>
    <property type="match status" value="1"/>
</dbReference>
<keyword evidence="3" id="KW-0804">Transcription</keyword>
<proteinExistence type="predicted"/>
<evidence type="ECO:0000256" key="2">
    <source>
        <dbReference type="ARBA" id="ARBA00023125"/>
    </source>
</evidence>
<dbReference type="PROSITE" id="PS50995">
    <property type="entry name" value="HTH_MARR_2"/>
    <property type="match status" value="1"/>
</dbReference>
<dbReference type="InterPro" id="IPR036390">
    <property type="entry name" value="WH_DNA-bd_sf"/>
</dbReference>
<evidence type="ECO:0000256" key="1">
    <source>
        <dbReference type="ARBA" id="ARBA00023015"/>
    </source>
</evidence>
<organism evidence="6 7">
    <name type="scientific">Lachnobacterium bovis</name>
    <dbReference type="NCBI Taxonomy" id="140626"/>
    <lineage>
        <taxon>Bacteria</taxon>
        <taxon>Bacillati</taxon>
        <taxon>Bacillota</taxon>
        <taxon>Clostridia</taxon>
        <taxon>Lachnospirales</taxon>
        <taxon>Lachnospiraceae</taxon>
        <taxon>Lachnobacterium</taxon>
    </lineage>
</organism>
<dbReference type="PRINTS" id="PR00598">
    <property type="entry name" value="HTHMARR"/>
</dbReference>
<evidence type="ECO:0000313" key="7">
    <source>
        <dbReference type="Proteomes" id="UP000182471"/>
    </source>
</evidence>
<sequence length="188" mass="21529">MVRKKTVAESKTVAERKTAKEKKTAPEEKTTNITEKFKPGFVLGKFRKINIIVKKIWSNTWKDSTIDQELTPVQGATIGFLIDNSDRDLFQKDVEKEFNITGATATNILKCLEKCNMIRRESVENDGRLKKITVTELGKHHDENALRALKKIENNMFNGMSEEEIILFNNLLEKCVSNLEILSQNEIN</sequence>
<feature type="domain" description="HTH marR-type" evidence="5">
    <location>
        <begin position="42"/>
        <end position="177"/>
    </location>
</feature>
<dbReference type="Proteomes" id="UP000182471">
    <property type="component" value="Unassembled WGS sequence"/>
</dbReference>
<dbReference type="InterPro" id="IPR000835">
    <property type="entry name" value="HTH_MarR-typ"/>
</dbReference>
<feature type="region of interest" description="Disordered" evidence="4">
    <location>
        <begin position="1"/>
        <end position="31"/>
    </location>
</feature>
<keyword evidence="2 6" id="KW-0238">DNA-binding</keyword>
<dbReference type="AlphaFoldDB" id="A0A1H9UJ54"/>
<dbReference type="SMART" id="SM00347">
    <property type="entry name" value="HTH_MARR"/>
    <property type="match status" value="1"/>
</dbReference>
<gene>
    <name evidence="6" type="ORF">SAMN02910429_02119</name>
</gene>
<dbReference type="EMBL" id="FOGW01000030">
    <property type="protein sequence ID" value="SES09177.1"/>
    <property type="molecule type" value="Genomic_DNA"/>
</dbReference>
<dbReference type="RefSeq" id="WP_027422457.1">
    <property type="nucleotide sequence ID" value="NZ_FOGW01000030.1"/>
</dbReference>
<dbReference type="GO" id="GO:0003677">
    <property type="term" value="F:DNA binding"/>
    <property type="evidence" value="ECO:0007669"/>
    <property type="project" value="UniProtKB-KW"/>
</dbReference>
<accession>A0A1H9UJ54</accession>
<dbReference type="InterPro" id="IPR036388">
    <property type="entry name" value="WH-like_DNA-bd_sf"/>
</dbReference>
<name>A0A1H9UJ54_9FIRM</name>
<dbReference type="SUPFAM" id="SSF46785">
    <property type="entry name" value="Winged helix' DNA-binding domain"/>
    <property type="match status" value="1"/>
</dbReference>
<evidence type="ECO:0000313" key="6">
    <source>
        <dbReference type="EMBL" id="SES09177.1"/>
    </source>
</evidence>
<evidence type="ECO:0000259" key="5">
    <source>
        <dbReference type="PROSITE" id="PS50995"/>
    </source>
</evidence>
<reference evidence="7" key="1">
    <citation type="submission" date="2016-10" db="EMBL/GenBank/DDBJ databases">
        <authorList>
            <person name="Varghese N."/>
            <person name="Submissions S."/>
        </authorList>
    </citation>
    <scope>NUCLEOTIDE SEQUENCE [LARGE SCALE GENOMIC DNA]</scope>
    <source>
        <strain evidence="7">S1b</strain>
    </source>
</reference>
<protein>
    <submittedName>
        <fullName evidence="6">DNA-binding transcriptional regulator, MarR family</fullName>
    </submittedName>
</protein>
<dbReference type="Gene3D" id="1.10.10.10">
    <property type="entry name" value="Winged helix-like DNA-binding domain superfamily/Winged helix DNA-binding domain"/>
    <property type="match status" value="1"/>
</dbReference>
<keyword evidence="1" id="KW-0805">Transcription regulation</keyword>